<dbReference type="InterPro" id="IPR020472">
    <property type="entry name" value="WD40_PAC1"/>
</dbReference>
<feature type="repeat" description="WD" evidence="3">
    <location>
        <begin position="574"/>
        <end position="618"/>
    </location>
</feature>
<dbReference type="InterPro" id="IPR011047">
    <property type="entry name" value="Quinoprotein_ADH-like_sf"/>
</dbReference>
<dbReference type="Gene3D" id="2.130.10.10">
    <property type="entry name" value="YVTN repeat-like/Quinoprotein amine dehydrogenase"/>
    <property type="match status" value="3"/>
</dbReference>
<feature type="repeat" description="WD" evidence="3">
    <location>
        <begin position="685"/>
        <end position="708"/>
    </location>
</feature>
<dbReference type="SUPFAM" id="SSF50998">
    <property type="entry name" value="Quinoprotein alcohol dehydrogenase-like"/>
    <property type="match status" value="2"/>
</dbReference>
<protein>
    <submittedName>
        <fullName evidence="5">WD40 repeat domain-containing protein</fullName>
    </submittedName>
</protein>
<dbReference type="SUPFAM" id="SSF50978">
    <property type="entry name" value="WD40 repeat-like"/>
    <property type="match status" value="1"/>
</dbReference>
<dbReference type="PROSITE" id="PS50082">
    <property type="entry name" value="WD_REPEATS_2"/>
    <property type="match status" value="5"/>
</dbReference>
<dbReference type="SMART" id="SM00320">
    <property type="entry name" value="WD40"/>
    <property type="match status" value="8"/>
</dbReference>
<dbReference type="EMBL" id="CP109495">
    <property type="protein sequence ID" value="WUX53721.1"/>
    <property type="molecule type" value="Genomic_DNA"/>
</dbReference>
<dbReference type="PANTHER" id="PTHR22847">
    <property type="entry name" value="WD40 REPEAT PROTEIN"/>
    <property type="match status" value="1"/>
</dbReference>
<feature type="repeat" description="WD" evidence="3">
    <location>
        <begin position="628"/>
        <end position="652"/>
    </location>
</feature>
<name>A0ABZ2A5P3_STRNV</name>
<evidence type="ECO:0000256" key="4">
    <source>
        <dbReference type="SAM" id="MobiDB-lite"/>
    </source>
</evidence>
<evidence type="ECO:0000256" key="2">
    <source>
        <dbReference type="ARBA" id="ARBA00022737"/>
    </source>
</evidence>
<feature type="repeat" description="WD" evidence="3">
    <location>
        <begin position="220"/>
        <end position="264"/>
    </location>
</feature>
<accession>A0ABZ2A5P3</accession>
<keyword evidence="1 3" id="KW-0853">WD repeat</keyword>
<dbReference type="InterPro" id="IPR019775">
    <property type="entry name" value="WD40_repeat_CS"/>
</dbReference>
<dbReference type="Proteomes" id="UP001432209">
    <property type="component" value="Chromosome"/>
</dbReference>
<keyword evidence="2" id="KW-0677">Repeat</keyword>
<sequence length="802" mass="85977">MDPNGDRHRHPADDDRRRREEQPWTDEQRADDEQRTHARIAESLARFASPEGMAAPHPYLSRYLAHHAAIGRTLDDHHVPPGLLPWIAGDGVRNLLGLPHTHRREQSWLTAWSAIEPYLQGADLPSRYSSLHLAHTALWFSGVPYSRLPPEAAAFTGSQLRVLWSQWAPPTNVLTTLSTESLALTTAQGLDSAELLVAGTEFGSIELINTSTGAAVGDRIPAHDHAVRSLDFVPDLRGGGALVSGSMDGTVRIWDTYRGTLVDHMTLRRETWTAAVAGCRDEAGTLTVAAVDGRGGVTLWQEETGQRPLADLVPHPSDPSTFALTLTTDTAGRQLLVGVGNSLRVWSVADRRLLHEHVIGAPVRTLISTSVPGRVVTGHSDGSITVWDVAEGIRAHFRGEGHPVVSLVELRVDGLELLAAASPRAQIALWDINSRQWVGQLTGHTDRVTALCTLDGEQLVSTARDKTVRLWDAQAVRGALGGTDTAPAATAAAITSEADTAPLLAVGYGSAHVDVWDTRRDSPVASFSTSPEHPVSALAWAPEEPTGRRLMWAAADHSIRCWDPDRDTDVGPSLKGHTLRVRALTSFVARDGRQLAISGSDDCTTRLWDLSGGRQLREWKHALSVRAVAAVSDEKEGDLFASGGADGTVRLWGSAVSPVEHRLRCDQGVINALAINARSTPLPPFVASGGDDGTVRLWELSDGAPLGEPLRGHTDVVEAIATWTASDDISGQTRPFVASSARDGTVRIWEPVRSRCVLQLATGSCVRTLSVRPSGRSADGVVLVLAGEAGVAVLDLSGLPTS</sequence>
<dbReference type="InterPro" id="IPR001680">
    <property type="entry name" value="WD40_rpt"/>
</dbReference>
<dbReference type="InterPro" id="IPR036322">
    <property type="entry name" value="WD40_repeat_dom_sf"/>
</dbReference>
<feature type="repeat" description="WD" evidence="3">
    <location>
        <begin position="441"/>
        <end position="472"/>
    </location>
</feature>
<dbReference type="RefSeq" id="WP_329077344.1">
    <property type="nucleotide sequence ID" value="NZ_CP109495.1"/>
</dbReference>
<dbReference type="InterPro" id="IPR015943">
    <property type="entry name" value="WD40/YVTN_repeat-like_dom_sf"/>
</dbReference>
<dbReference type="Pfam" id="PF00400">
    <property type="entry name" value="WD40"/>
    <property type="match status" value="6"/>
</dbReference>
<organism evidence="5 6">
    <name type="scientific">Streptomyces niveus</name>
    <name type="common">Streptomyces spheroides</name>
    <dbReference type="NCBI Taxonomy" id="193462"/>
    <lineage>
        <taxon>Bacteria</taxon>
        <taxon>Bacillati</taxon>
        <taxon>Actinomycetota</taxon>
        <taxon>Actinomycetes</taxon>
        <taxon>Kitasatosporales</taxon>
        <taxon>Streptomycetaceae</taxon>
        <taxon>Streptomyces</taxon>
    </lineage>
</organism>
<dbReference type="PRINTS" id="PR00320">
    <property type="entry name" value="GPROTEINBRPT"/>
</dbReference>
<gene>
    <name evidence="5" type="ORF">OG442_20350</name>
</gene>
<feature type="region of interest" description="Disordered" evidence="4">
    <location>
        <begin position="1"/>
        <end position="35"/>
    </location>
</feature>
<keyword evidence="6" id="KW-1185">Reference proteome</keyword>
<proteinExistence type="predicted"/>
<reference evidence="5" key="1">
    <citation type="submission" date="2022-10" db="EMBL/GenBank/DDBJ databases">
        <title>The complete genomes of actinobacterial strains from the NBC collection.</title>
        <authorList>
            <person name="Joergensen T.S."/>
            <person name="Alvarez Arevalo M."/>
            <person name="Sterndorff E.B."/>
            <person name="Faurdal D."/>
            <person name="Vuksanovic O."/>
            <person name="Mourched A.-S."/>
            <person name="Charusanti P."/>
            <person name="Shaw S."/>
            <person name="Blin K."/>
            <person name="Weber T."/>
        </authorList>
    </citation>
    <scope>NUCLEOTIDE SEQUENCE</scope>
    <source>
        <strain evidence="5">NBC_01432</strain>
    </source>
</reference>
<evidence type="ECO:0000256" key="3">
    <source>
        <dbReference type="PROSITE-ProRule" id="PRU00221"/>
    </source>
</evidence>
<evidence type="ECO:0000313" key="5">
    <source>
        <dbReference type="EMBL" id="WUX53721.1"/>
    </source>
</evidence>
<evidence type="ECO:0000313" key="6">
    <source>
        <dbReference type="Proteomes" id="UP001432209"/>
    </source>
</evidence>
<dbReference type="PROSITE" id="PS00678">
    <property type="entry name" value="WD_REPEATS_1"/>
    <property type="match status" value="2"/>
</dbReference>
<evidence type="ECO:0000256" key="1">
    <source>
        <dbReference type="ARBA" id="ARBA00022574"/>
    </source>
</evidence>
<dbReference type="PANTHER" id="PTHR22847:SF637">
    <property type="entry name" value="WD REPEAT DOMAIN 5B"/>
    <property type="match status" value="1"/>
</dbReference>
<dbReference type="PROSITE" id="PS50294">
    <property type="entry name" value="WD_REPEATS_REGION"/>
    <property type="match status" value="2"/>
</dbReference>